<dbReference type="PANTHER" id="PTHR37540:SF5">
    <property type="entry name" value="TRANSCRIPTION FACTOR DOMAIN-CONTAINING PROTEIN"/>
    <property type="match status" value="1"/>
</dbReference>
<evidence type="ECO:0000313" key="2">
    <source>
        <dbReference type="EMBL" id="KAJ9603245.1"/>
    </source>
</evidence>
<dbReference type="AlphaFoldDB" id="A0AA39CCJ9"/>
<reference evidence="2" key="1">
    <citation type="submission" date="2022-10" db="EMBL/GenBank/DDBJ databases">
        <title>Culturing micro-colonial fungi from biological soil crusts in the Mojave desert and describing Neophaeococcomyces mojavensis, and introducing the new genera and species Taxawa tesnikishii.</title>
        <authorList>
            <person name="Kurbessoian T."/>
            <person name="Stajich J.E."/>
        </authorList>
    </citation>
    <scope>NUCLEOTIDE SEQUENCE</scope>
    <source>
        <strain evidence="2">TK_41</strain>
    </source>
</reference>
<dbReference type="EMBL" id="JAPDRK010000022">
    <property type="protein sequence ID" value="KAJ9603245.1"/>
    <property type="molecule type" value="Genomic_DNA"/>
</dbReference>
<organism evidence="2 3">
    <name type="scientific">Cladophialophora chaetospira</name>
    <dbReference type="NCBI Taxonomy" id="386627"/>
    <lineage>
        <taxon>Eukaryota</taxon>
        <taxon>Fungi</taxon>
        <taxon>Dikarya</taxon>
        <taxon>Ascomycota</taxon>
        <taxon>Pezizomycotina</taxon>
        <taxon>Eurotiomycetes</taxon>
        <taxon>Chaetothyriomycetidae</taxon>
        <taxon>Chaetothyriales</taxon>
        <taxon>Herpotrichiellaceae</taxon>
        <taxon>Cladophialophora</taxon>
    </lineage>
</organism>
<evidence type="ECO:0000313" key="3">
    <source>
        <dbReference type="Proteomes" id="UP001172673"/>
    </source>
</evidence>
<feature type="compositionally biased region" description="Basic and acidic residues" evidence="1">
    <location>
        <begin position="107"/>
        <end position="123"/>
    </location>
</feature>
<comment type="caution">
    <text evidence="2">The sequence shown here is derived from an EMBL/GenBank/DDBJ whole genome shotgun (WGS) entry which is preliminary data.</text>
</comment>
<protein>
    <submittedName>
        <fullName evidence="2">Uncharacterized protein</fullName>
    </submittedName>
</protein>
<name>A0AA39CCJ9_9EURO</name>
<feature type="region of interest" description="Disordered" evidence="1">
    <location>
        <begin position="101"/>
        <end position="123"/>
    </location>
</feature>
<accession>A0AA39CCJ9</accession>
<dbReference type="Proteomes" id="UP001172673">
    <property type="component" value="Unassembled WGS sequence"/>
</dbReference>
<gene>
    <name evidence="2" type="ORF">H2200_012023</name>
</gene>
<dbReference type="Pfam" id="PF11951">
    <property type="entry name" value="Fungal_trans_2"/>
    <property type="match status" value="1"/>
</dbReference>
<proteinExistence type="predicted"/>
<evidence type="ECO:0000256" key="1">
    <source>
        <dbReference type="SAM" id="MobiDB-lite"/>
    </source>
</evidence>
<keyword evidence="3" id="KW-1185">Reference proteome</keyword>
<dbReference type="InterPro" id="IPR021858">
    <property type="entry name" value="Fun_TF"/>
</dbReference>
<feature type="region of interest" description="Disordered" evidence="1">
    <location>
        <begin position="67"/>
        <end position="86"/>
    </location>
</feature>
<sequence>MAGNISFIPYFPNKTRFRSDYELTQSKARSHAAKAVYRVNANRVVYDKHCSITWSYRQHYVTSHIRTQYDDRQRPPRAPSGDTACFSPSRISIEQLVVKADEDDAPETQHESIEEPKQQRKPDMAMAKQSPWHWSRGARVDPFDCVSGGDGYETSFYVDFLVHYVMPTVASINEAFNVVNVYGAWMLENMAKYEDFFHILLGLTKVAHTAIAKPGSPLPQAAFVHAGRAMSKLRGRLAKPNAKADDGAILTILFLAMFERGLGNSSAWEAHRDQVDKMVASCGGVEQLGVNSSARAALTVYAFTRLLQQPSSRETRLIIYRLLSLSGEPPPKPTLARGPTLHFPDEDQMKLIIDLPIGFQNLVRTGALSSETINIIRRINAKRDWSPQDSNYAERQGEARSKVFRPVTGQAWNFRDACTAFRTPDGPDGPSLEHLLCLALFRYCANRANRFRPRACIYHSATTHLTAKLPSFKLPDSRTERDCIIWIWLVAMDSLSLSINCSELSEEGVLFLSSMRKALPELVNWEWWDLEALGQKFFWRDDLHLLLQENWISPHQRQ</sequence>
<dbReference type="PANTHER" id="PTHR37540">
    <property type="entry name" value="TRANSCRIPTION FACTOR (ACR-2), PUTATIVE-RELATED-RELATED"/>
    <property type="match status" value="1"/>
</dbReference>